<dbReference type="AlphaFoldDB" id="A0A8J3KCN7"/>
<dbReference type="SUPFAM" id="SSF53756">
    <property type="entry name" value="UDP-Glycosyltransferase/glycogen phosphorylase"/>
    <property type="match status" value="2"/>
</dbReference>
<dbReference type="Proteomes" id="UP000659904">
    <property type="component" value="Unassembled WGS sequence"/>
</dbReference>
<dbReference type="EMBL" id="BONH01000008">
    <property type="protein sequence ID" value="GIF97222.1"/>
    <property type="molecule type" value="Genomic_DNA"/>
</dbReference>
<name>A0A8J3KCN7_9ACTN</name>
<dbReference type="RefSeq" id="WP_120317948.1">
    <property type="nucleotide sequence ID" value="NZ_BONH01000008.1"/>
</dbReference>
<comment type="caution">
    <text evidence="2">The sequence shown here is derived from an EMBL/GenBank/DDBJ whole genome shotgun (WGS) entry which is preliminary data.</text>
</comment>
<proteinExistence type="predicted"/>
<evidence type="ECO:0008006" key="4">
    <source>
        <dbReference type="Google" id="ProtNLM"/>
    </source>
</evidence>
<accession>A0A8J3KCN7</accession>
<evidence type="ECO:0000256" key="1">
    <source>
        <dbReference type="SAM" id="MobiDB-lite"/>
    </source>
</evidence>
<gene>
    <name evidence="2" type="ORF">Cci01nite_23160</name>
</gene>
<protein>
    <recommendedName>
        <fullName evidence="4">Glycosyltransferase involved in cell wall biosynthesis</fullName>
    </recommendedName>
</protein>
<dbReference type="Gene3D" id="3.40.50.2000">
    <property type="entry name" value="Glycogen Phosphorylase B"/>
    <property type="match status" value="2"/>
</dbReference>
<sequence length="562" mass="60410">MTSSGGATAGQAHRTVRLACGLSPNDRLVVCLAGADLVQGLATLIAALPRLPGHHVALVGDLPPGDDLLDRAERLGVRGRVHVVPAPPGDLAAFLGSAELGLVGYERGTGAPVTAAIQAYRAAGLTVLAAEAGPARGFLTDNDLGVLFRAGDPAGGVRAIRQALRERSRSFQAARWVVGRPRRVAGALKRAVRRRSLLPPPRPAAPPTPAPPTWRPLGDTPIRLGLGTANHAGQLSAFAWAICRNRPDVSAELVVAQAPGRFRHPADEHLTFQQQRLLSVQLAQSERVFGYTHLLADAFRPVLGYLNGNHIDADLPTLRRVPGLKVALLGHGSEVRHPARHRERHGHSMFLDAPPGIEAQLTTLAERSQRVARDSGLPIFVTTLDLLSDLPQATWAPLVLDVDVWASDRPPLERARPVVLHAPSNRWTKGTDRILPVLTELHDRGAIDFRLVEAMPWSEMRDLVRDADIVVDQLVMGSYCAFAVEGMAAGRPVVAFLDEQVHRDAGVAPPIVNATPATLRTAIESLLDDRARGAELGARSVEYVREHHDGRRTAAAFADFLT</sequence>
<organism evidence="2 3">
    <name type="scientific">Catellatospora citrea</name>
    <dbReference type="NCBI Taxonomy" id="53366"/>
    <lineage>
        <taxon>Bacteria</taxon>
        <taxon>Bacillati</taxon>
        <taxon>Actinomycetota</taxon>
        <taxon>Actinomycetes</taxon>
        <taxon>Micromonosporales</taxon>
        <taxon>Micromonosporaceae</taxon>
        <taxon>Catellatospora</taxon>
    </lineage>
</organism>
<keyword evidence="3" id="KW-1185">Reference proteome</keyword>
<dbReference type="PANTHER" id="PTHR12526">
    <property type="entry name" value="GLYCOSYLTRANSFERASE"/>
    <property type="match status" value="1"/>
</dbReference>
<reference evidence="2 3" key="1">
    <citation type="submission" date="2021-01" db="EMBL/GenBank/DDBJ databases">
        <title>Whole genome shotgun sequence of Catellatospora citrea NBRC 14495.</title>
        <authorList>
            <person name="Komaki H."/>
            <person name="Tamura T."/>
        </authorList>
    </citation>
    <scope>NUCLEOTIDE SEQUENCE [LARGE SCALE GENOMIC DNA]</scope>
    <source>
        <strain evidence="2 3">NBRC 14495</strain>
    </source>
</reference>
<feature type="compositionally biased region" description="Pro residues" evidence="1">
    <location>
        <begin position="198"/>
        <end position="214"/>
    </location>
</feature>
<evidence type="ECO:0000313" key="2">
    <source>
        <dbReference type="EMBL" id="GIF97222.1"/>
    </source>
</evidence>
<feature type="region of interest" description="Disordered" evidence="1">
    <location>
        <begin position="195"/>
        <end position="216"/>
    </location>
</feature>
<evidence type="ECO:0000313" key="3">
    <source>
        <dbReference type="Proteomes" id="UP000659904"/>
    </source>
</evidence>